<dbReference type="Proteomes" id="UP000509241">
    <property type="component" value="Chromosome"/>
</dbReference>
<dbReference type="OrthoDB" id="135106at2157"/>
<evidence type="ECO:0000313" key="2">
    <source>
        <dbReference type="EMBL" id="QLG49034.1"/>
    </source>
</evidence>
<dbReference type="Pfam" id="PF13480">
    <property type="entry name" value="Acetyltransf_6"/>
    <property type="match status" value="1"/>
</dbReference>
<name>A0A7D5GHD6_9EURY</name>
<keyword evidence="3" id="KW-1185">Reference proteome</keyword>
<reference evidence="2 3" key="1">
    <citation type="submission" date="2020-07" db="EMBL/GenBank/DDBJ databases">
        <authorList>
            <person name="Cui H."/>
        </authorList>
    </citation>
    <scope>NUCLEOTIDE SEQUENCE [LARGE SCALE GENOMIC DNA]</scope>
    <source>
        <strain evidence="2 3">YPL8</strain>
    </source>
</reference>
<dbReference type="KEGG" id="haly:HYG82_09330"/>
<evidence type="ECO:0000313" key="3">
    <source>
        <dbReference type="Proteomes" id="UP000509241"/>
    </source>
</evidence>
<dbReference type="PANTHER" id="PTHR36174">
    <property type="entry name" value="LIPID II:GLYCINE GLYCYLTRANSFERASE"/>
    <property type="match status" value="1"/>
</dbReference>
<accession>A0A7D5GHD6</accession>
<dbReference type="PANTHER" id="PTHR36174:SF1">
    <property type="entry name" value="LIPID II:GLYCINE GLYCYLTRANSFERASE"/>
    <property type="match status" value="1"/>
</dbReference>
<evidence type="ECO:0000259" key="1">
    <source>
        <dbReference type="Pfam" id="PF13480"/>
    </source>
</evidence>
<protein>
    <submittedName>
        <fullName evidence="2">GNAT family N-acetyltransferase</fullName>
    </submittedName>
</protein>
<sequence length="373" mass="42773">MAQRTGDTIHPGLNRIESLFSNQYERFTQTEESGLDVTVVDTVKDIGKTEWNGIVERSSRGSVFHRYEWLEAIEEGLGYTPRHLVITKDGNKIGGMPNFVVEIEKTPFKRLSTLYPGFGGPLVPTDTSESLTQLTEAVPNLCGGTTIVHQIRGLDTSYLRYNDLLQSQGYRPFRRECRFLVDLTKGHDEILADMSRTRRRGIERGRDGDYDIVETEITPANLRRFYRTYERVMNRVGGDAYPFSFFDQLRAMDSHLLFLTIQIDGEYAGGMLEVLDDQRDSIHGFFAAVPRAYFDDHASELLYDYVFRWGIENGYETYDFGSTNADFEDGVYRFKEGFGGRAEPVLIWERGCSPLWKLIKAGRSLYWPHYTGS</sequence>
<dbReference type="EMBL" id="CP058601">
    <property type="protein sequence ID" value="QLG49034.1"/>
    <property type="molecule type" value="Genomic_DNA"/>
</dbReference>
<dbReference type="SUPFAM" id="SSF55729">
    <property type="entry name" value="Acyl-CoA N-acyltransferases (Nat)"/>
    <property type="match status" value="1"/>
</dbReference>
<dbReference type="RefSeq" id="WP_179260769.1">
    <property type="nucleotide sequence ID" value="NZ_CP058601.1"/>
</dbReference>
<organism evidence="2 3">
    <name type="scientific">Natrinema halophilum</name>
    <dbReference type="NCBI Taxonomy" id="1699371"/>
    <lineage>
        <taxon>Archaea</taxon>
        <taxon>Methanobacteriati</taxon>
        <taxon>Methanobacteriota</taxon>
        <taxon>Stenosarchaea group</taxon>
        <taxon>Halobacteria</taxon>
        <taxon>Halobacteriales</taxon>
        <taxon>Natrialbaceae</taxon>
        <taxon>Natrinema</taxon>
    </lineage>
</organism>
<dbReference type="Gene3D" id="3.40.630.30">
    <property type="match status" value="2"/>
</dbReference>
<dbReference type="InterPro" id="IPR016181">
    <property type="entry name" value="Acyl_CoA_acyltransferase"/>
</dbReference>
<dbReference type="GeneID" id="56033491"/>
<proteinExistence type="predicted"/>
<dbReference type="InterPro" id="IPR050644">
    <property type="entry name" value="PG_Glycine_Bridge_Synth"/>
</dbReference>
<dbReference type="InterPro" id="IPR038740">
    <property type="entry name" value="BioF2-like_GNAT_dom"/>
</dbReference>
<feature type="domain" description="BioF2-like acetyltransferase" evidence="1">
    <location>
        <begin position="196"/>
        <end position="327"/>
    </location>
</feature>
<gene>
    <name evidence="2" type="ORF">HYG82_09330</name>
</gene>
<dbReference type="AlphaFoldDB" id="A0A7D5GHD6"/>